<dbReference type="Proteomes" id="UP000685013">
    <property type="component" value="Chromosome 5"/>
</dbReference>
<keyword evidence="5" id="KW-1185">Reference proteome</keyword>
<proteinExistence type="predicted"/>
<keyword evidence="2" id="KW-0472">Membrane</keyword>
<evidence type="ECO:0000256" key="1">
    <source>
        <dbReference type="ARBA" id="ARBA00023180"/>
    </source>
</evidence>
<feature type="non-terminal residue" evidence="4">
    <location>
        <position position="1"/>
    </location>
</feature>
<evidence type="ECO:0000313" key="4">
    <source>
        <dbReference type="EMBL" id="KAG6599541.1"/>
    </source>
</evidence>
<keyword evidence="2" id="KW-0812">Transmembrane</keyword>
<dbReference type="InterPro" id="IPR018119">
    <property type="entry name" value="Strictosidine_synth_cons-reg"/>
</dbReference>
<evidence type="ECO:0000313" key="5">
    <source>
        <dbReference type="Proteomes" id="UP000685013"/>
    </source>
</evidence>
<keyword evidence="1" id="KW-0325">Glycoprotein</keyword>
<accession>A0AAV6NM28</accession>
<gene>
    <name evidence="4" type="primary">SSL4</name>
    <name evidence="4" type="ORF">SDJN03_09319</name>
</gene>
<comment type="caution">
    <text evidence="4">The sequence shown here is derived from an EMBL/GenBank/DDBJ whole genome shotgun (WGS) entry which is preliminary data.</text>
</comment>
<dbReference type="FunFam" id="2.120.10.30:FF:000066">
    <property type="entry name" value="ABC transporter permease protein"/>
    <property type="match status" value="1"/>
</dbReference>
<dbReference type="PANTHER" id="PTHR10426:SF68">
    <property type="entry name" value="OS07G0614000 PROTEIN"/>
    <property type="match status" value="1"/>
</dbReference>
<dbReference type="Pfam" id="PF20067">
    <property type="entry name" value="SSL_N"/>
    <property type="match status" value="1"/>
</dbReference>
<evidence type="ECO:0000256" key="2">
    <source>
        <dbReference type="SAM" id="Phobius"/>
    </source>
</evidence>
<feature type="transmembrane region" description="Helical" evidence="2">
    <location>
        <begin position="36"/>
        <end position="58"/>
    </location>
</feature>
<dbReference type="GO" id="GO:0016787">
    <property type="term" value="F:hydrolase activity"/>
    <property type="evidence" value="ECO:0007669"/>
    <property type="project" value="TreeGrafter"/>
</dbReference>
<dbReference type="GO" id="GO:0012505">
    <property type="term" value="C:endomembrane system"/>
    <property type="evidence" value="ECO:0007669"/>
    <property type="project" value="TreeGrafter"/>
</dbReference>
<dbReference type="EMBL" id="JAGKQH010000005">
    <property type="protein sequence ID" value="KAG6599541.1"/>
    <property type="molecule type" value="Genomic_DNA"/>
</dbReference>
<keyword evidence="2" id="KW-1133">Transmembrane helix</keyword>
<feature type="domain" description="Strictosidine synthase conserved region" evidence="3">
    <location>
        <begin position="189"/>
        <end position="273"/>
    </location>
</feature>
<protein>
    <submittedName>
        <fullName evidence="4">Protein STRICTOSIDINE SYNTHASE-LIKE 4</fullName>
    </submittedName>
</protein>
<dbReference type="Pfam" id="PF03088">
    <property type="entry name" value="Str_synth"/>
    <property type="match status" value="1"/>
</dbReference>
<reference evidence="4 5" key="1">
    <citation type="journal article" date="2021" name="Hortic Res">
        <title>The domestication of Cucurbita argyrosperma as revealed by the genome of its wild relative.</title>
        <authorList>
            <person name="Barrera-Redondo J."/>
            <person name="Sanchez-de la Vega G."/>
            <person name="Aguirre-Liguori J.A."/>
            <person name="Castellanos-Morales G."/>
            <person name="Gutierrez-Guerrero Y.T."/>
            <person name="Aguirre-Dugua X."/>
            <person name="Aguirre-Planter E."/>
            <person name="Tenaillon M.I."/>
            <person name="Lira-Saade R."/>
            <person name="Eguiarte L.E."/>
        </authorList>
    </citation>
    <scope>NUCLEOTIDE SEQUENCE [LARGE SCALE GENOMIC DNA]</scope>
    <source>
        <strain evidence="4">JBR-2021</strain>
    </source>
</reference>
<evidence type="ECO:0000259" key="3">
    <source>
        <dbReference type="Pfam" id="PF03088"/>
    </source>
</evidence>
<dbReference type="PANTHER" id="PTHR10426">
    <property type="entry name" value="STRICTOSIDINE SYNTHASE-RELATED"/>
    <property type="match status" value="1"/>
</dbReference>
<dbReference type="AlphaFoldDB" id="A0AAV6NM28"/>
<organism evidence="4 5">
    <name type="scientific">Cucurbita argyrosperma subsp. sororia</name>
    <dbReference type="NCBI Taxonomy" id="37648"/>
    <lineage>
        <taxon>Eukaryota</taxon>
        <taxon>Viridiplantae</taxon>
        <taxon>Streptophyta</taxon>
        <taxon>Embryophyta</taxon>
        <taxon>Tracheophyta</taxon>
        <taxon>Spermatophyta</taxon>
        <taxon>Magnoliopsida</taxon>
        <taxon>eudicotyledons</taxon>
        <taxon>Gunneridae</taxon>
        <taxon>Pentapetalae</taxon>
        <taxon>rosids</taxon>
        <taxon>fabids</taxon>
        <taxon>Cucurbitales</taxon>
        <taxon>Cucurbitaceae</taxon>
        <taxon>Cucurbiteae</taxon>
        <taxon>Cucurbita</taxon>
    </lineage>
</organism>
<sequence length="422" mass="46491">MIAEVVGIDLYRNRNLAPRVIVMAEREATSGASKSWAPAVGGFLIASFVGVCVQIVFFSPISPDPVLELPSASSSFPALNNELQKLSKLGEGFLKGPEDVCVDSSAGIVYTATRDGWIKRLHPNGSWENWKNTHSQTLLGLAQSPSKDGGILVCDTLKGILKVKDDGFSVLVSSHVNQTRIISFPDDVVEAADGSLYFSDASAKFGLHNWYLDFLEAKPHGRLLKYDPSSNRVSTLLDGLRFANGVALSADQRYVVVCESFKYRCVKYWVKGEKEGETEILIDNLPGSPDNINLGSDGSFWIAVIQPVRDGWEWFVRWKMGRHILASFPSMYELLVRGVGQRATVVKVGADGRIVRRLDDPDGKVISFLTSAVEFRDHLYLGSLKVDFLGKLPLAASPAVSTAEMLLRGRLSFWYNSRMLLV</sequence>
<name>A0AAV6NM28_9ROSI</name>